<reference evidence="2" key="1">
    <citation type="submission" date="2017-08" db="EMBL/GenBank/DDBJ databases">
        <authorList>
            <person name="de Groot N.N."/>
        </authorList>
    </citation>
    <scope>NUCLEOTIDE SEQUENCE [LARGE SCALE GENOMIC DNA]</scope>
</reference>
<protein>
    <submittedName>
        <fullName evidence="1">Uncharacterized protein</fullName>
    </submittedName>
</protein>
<accession>A0A249XSK0</accession>
<dbReference type="EMBL" id="MF668280">
    <property type="protein sequence ID" value="ASZ74630.1"/>
    <property type="molecule type" value="Genomic_DNA"/>
</dbReference>
<sequence>MSNAPVTAAQITTHDEWIAFYTANVSPFAAEQIGEDIVAKAQAGDYYEAMYVAGQNASIARLEAMTDEQLVAEYNENIAGHLAMIELDDPSEYDVNDHESYYHAQYLIEALRVDRDVRARYMSAPAPLTHSPFAALAA</sequence>
<keyword evidence="2" id="KW-1185">Reference proteome</keyword>
<proteinExistence type="predicted"/>
<evidence type="ECO:0000313" key="1">
    <source>
        <dbReference type="EMBL" id="ASZ74630.1"/>
    </source>
</evidence>
<organism evidence="1 2">
    <name type="scientific">Mycobacterium phage Phabba</name>
    <dbReference type="NCBI Taxonomy" id="2027899"/>
    <lineage>
        <taxon>Viruses</taxon>
        <taxon>Duplodnaviria</taxon>
        <taxon>Heunggongvirae</taxon>
        <taxon>Uroviricota</taxon>
        <taxon>Caudoviricetes</taxon>
        <taxon>Ceeclamvirinae</taxon>
        <taxon>Myrnavirus</taxon>
        <taxon>Myrnavirus phabba</taxon>
        <taxon>Myranavirus phabba</taxon>
    </lineage>
</organism>
<dbReference type="Proteomes" id="UP000226037">
    <property type="component" value="Segment"/>
</dbReference>
<evidence type="ECO:0000313" key="2">
    <source>
        <dbReference type="Proteomes" id="UP000226037"/>
    </source>
</evidence>
<gene>
    <name evidence="1" type="ORF">SEA_PHABBA_55</name>
</gene>
<name>A0A249XSK0_9CAUD</name>